<reference evidence="2" key="1">
    <citation type="journal article" date="2022" name="bioRxiv">
        <title>Sequencing and chromosome-scale assembly of the giantPleurodeles waltlgenome.</title>
        <authorList>
            <person name="Brown T."/>
            <person name="Elewa A."/>
            <person name="Iarovenko S."/>
            <person name="Subramanian E."/>
            <person name="Araus A.J."/>
            <person name="Petzold A."/>
            <person name="Susuki M."/>
            <person name="Suzuki K.-i.T."/>
            <person name="Hayashi T."/>
            <person name="Toyoda A."/>
            <person name="Oliveira C."/>
            <person name="Osipova E."/>
            <person name="Leigh N.D."/>
            <person name="Simon A."/>
            <person name="Yun M.H."/>
        </authorList>
    </citation>
    <scope>NUCLEOTIDE SEQUENCE</scope>
    <source>
        <strain evidence="2">20211129_DDA</strain>
        <tissue evidence="2">Liver</tissue>
    </source>
</reference>
<comment type="caution">
    <text evidence="2">The sequence shown here is derived from an EMBL/GenBank/DDBJ whole genome shotgun (WGS) entry which is preliminary data.</text>
</comment>
<feature type="compositionally biased region" description="Basic and acidic residues" evidence="1">
    <location>
        <begin position="29"/>
        <end position="48"/>
    </location>
</feature>
<dbReference type="Proteomes" id="UP001066276">
    <property type="component" value="Chromosome 7"/>
</dbReference>
<name>A0AAV7Q0K8_PLEWA</name>
<accession>A0AAV7Q0K8</accession>
<evidence type="ECO:0000313" key="2">
    <source>
        <dbReference type="EMBL" id="KAJ1132887.1"/>
    </source>
</evidence>
<evidence type="ECO:0000256" key="1">
    <source>
        <dbReference type="SAM" id="MobiDB-lite"/>
    </source>
</evidence>
<feature type="region of interest" description="Disordered" evidence="1">
    <location>
        <begin position="92"/>
        <end position="135"/>
    </location>
</feature>
<gene>
    <name evidence="2" type="ORF">NDU88_011188</name>
</gene>
<dbReference type="AlphaFoldDB" id="A0AAV7Q0K8"/>
<sequence>MATSGPWVTVPEVRMASLQCAASGAGGGKRTDKYKGFTVTRRESRISRDSPAGGGGAQSSRHLLKPNVACDLEVAEFPSEAPLVPGVSCLHTVQSAKEPGSQRDRGEGGYRRRKELTEEERGGDGRGRKKGVEEC</sequence>
<protein>
    <submittedName>
        <fullName evidence="2">Uncharacterized protein</fullName>
    </submittedName>
</protein>
<evidence type="ECO:0000313" key="3">
    <source>
        <dbReference type="Proteomes" id="UP001066276"/>
    </source>
</evidence>
<dbReference type="EMBL" id="JANPWB010000011">
    <property type="protein sequence ID" value="KAJ1132887.1"/>
    <property type="molecule type" value="Genomic_DNA"/>
</dbReference>
<feature type="region of interest" description="Disordered" evidence="1">
    <location>
        <begin position="21"/>
        <end position="63"/>
    </location>
</feature>
<organism evidence="2 3">
    <name type="scientific">Pleurodeles waltl</name>
    <name type="common">Iberian ribbed newt</name>
    <dbReference type="NCBI Taxonomy" id="8319"/>
    <lineage>
        <taxon>Eukaryota</taxon>
        <taxon>Metazoa</taxon>
        <taxon>Chordata</taxon>
        <taxon>Craniata</taxon>
        <taxon>Vertebrata</taxon>
        <taxon>Euteleostomi</taxon>
        <taxon>Amphibia</taxon>
        <taxon>Batrachia</taxon>
        <taxon>Caudata</taxon>
        <taxon>Salamandroidea</taxon>
        <taxon>Salamandridae</taxon>
        <taxon>Pleurodelinae</taxon>
        <taxon>Pleurodeles</taxon>
    </lineage>
</organism>
<proteinExistence type="predicted"/>
<feature type="compositionally biased region" description="Basic and acidic residues" evidence="1">
    <location>
        <begin position="100"/>
        <end position="135"/>
    </location>
</feature>
<keyword evidence="3" id="KW-1185">Reference proteome</keyword>